<gene>
    <name evidence="2" type="ORF">MGYG_00793</name>
</gene>
<dbReference type="AlphaFoldDB" id="E5R1Q4"/>
<sequence>MENVPQEIFLSILDYLGEEKHHLKPYLTVSRRWQRVIERLFFRSLTIKNTDLSTFATLFRGTNAHRKALVKMLDLRVLLPTYDGDNYHQHEEVNNQLFSTAVLELFQVLKTFNEDGNVKRNIRRGDGLRLSISYMFSPSDNFYHLDHIPKIKGRYIQLLNHERLPTLSCVSDFFSRHGGDSRILHPASGILIAGKLKGLQVSANDYDDRREYISDETRKMIRPAFTNALSLYTHSLKKFKLEMEYSEPPDEAIDPPNYIPSSSLVDPMNLAFHDFIQRTGVSIVYINGSHIISPDFFWPYDNVKAAPAPFWPNLRELCISISPATPSGEWYFTSDSKIASYSEFIGATNKNDTQKSYSTDDSENTFRSIPSPKRMNPLLIAMARAIRYTPSVERVDLSCTDPALSPKYIKVAGFKRQFDIYYRTSGAGSPFYQGPQIIQKPSFICDVQDWRPNKDVERYWMEALGPDGEIVYR</sequence>
<protein>
    <recommendedName>
        <fullName evidence="1">F-box domain-containing protein</fullName>
    </recommendedName>
</protein>
<dbReference type="Proteomes" id="UP000002669">
    <property type="component" value="Unassembled WGS sequence"/>
</dbReference>
<dbReference type="STRING" id="535722.E5R1Q4"/>
<reference evidence="3" key="1">
    <citation type="journal article" date="2012" name="MBio">
        <title>Comparative genome analysis of Trichophyton rubrum and related dermatophytes reveals candidate genes involved in infection.</title>
        <authorList>
            <person name="Martinez D.A."/>
            <person name="Oliver B.G."/>
            <person name="Graeser Y."/>
            <person name="Goldberg J.M."/>
            <person name="Li W."/>
            <person name="Martinez-Rossi N.M."/>
            <person name="Monod M."/>
            <person name="Shelest E."/>
            <person name="Barton R.C."/>
            <person name="Birch E."/>
            <person name="Brakhage A.A."/>
            <person name="Chen Z."/>
            <person name="Gurr S.J."/>
            <person name="Heiman D."/>
            <person name="Heitman J."/>
            <person name="Kosti I."/>
            <person name="Rossi A."/>
            <person name="Saif S."/>
            <person name="Samalova M."/>
            <person name="Saunders C.W."/>
            <person name="Shea T."/>
            <person name="Summerbell R.C."/>
            <person name="Xu J."/>
            <person name="Young S."/>
            <person name="Zeng Q."/>
            <person name="Birren B.W."/>
            <person name="Cuomo C.A."/>
            <person name="White T.C."/>
        </authorList>
    </citation>
    <scope>NUCLEOTIDE SEQUENCE [LARGE SCALE GENOMIC DNA]</scope>
    <source>
        <strain evidence="3">ATCC MYA-4604 / CBS 118893</strain>
    </source>
</reference>
<proteinExistence type="predicted"/>
<feature type="domain" description="F-box" evidence="1">
    <location>
        <begin position="1"/>
        <end position="45"/>
    </location>
</feature>
<keyword evidence="3" id="KW-1185">Reference proteome</keyword>
<evidence type="ECO:0000313" key="3">
    <source>
        <dbReference type="Proteomes" id="UP000002669"/>
    </source>
</evidence>
<dbReference type="EMBL" id="DS989822">
    <property type="protein sequence ID" value="EFQ97752.1"/>
    <property type="molecule type" value="Genomic_DNA"/>
</dbReference>
<evidence type="ECO:0000313" key="2">
    <source>
        <dbReference type="EMBL" id="EFQ97752.1"/>
    </source>
</evidence>
<dbReference type="InParanoid" id="E5R1Q4"/>
<name>E5R1Q4_ARTGP</name>
<dbReference type="OMA" id="ETLAIWK"/>
<accession>E5R1Q4</accession>
<dbReference type="RefSeq" id="XP_003176704.1">
    <property type="nucleotide sequence ID" value="XM_003176656.1"/>
</dbReference>
<dbReference type="GeneID" id="10032026"/>
<dbReference type="eggNOG" id="ENOG502RAIK">
    <property type="taxonomic scope" value="Eukaryota"/>
</dbReference>
<dbReference type="OrthoDB" id="4170083at2759"/>
<dbReference type="HOGENOM" id="CLU_029473_1_0_1"/>
<organism evidence="3">
    <name type="scientific">Arthroderma gypseum (strain ATCC MYA-4604 / CBS 118893)</name>
    <name type="common">Microsporum gypseum</name>
    <dbReference type="NCBI Taxonomy" id="535722"/>
    <lineage>
        <taxon>Eukaryota</taxon>
        <taxon>Fungi</taxon>
        <taxon>Dikarya</taxon>
        <taxon>Ascomycota</taxon>
        <taxon>Pezizomycotina</taxon>
        <taxon>Eurotiomycetes</taxon>
        <taxon>Eurotiomycetidae</taxon>
        <taxon>Onygenales</taxon>
        <taxon>Arthrodermataceae</taxon>
        <taxon>Nannizzia</taxon>
    </lineage>
</organism>
<dbReference type="PROSITE" id="PS50181">
    <property type="entry name" value="FBOX"/>
    <property type="match status" value="1"/>
</dbReference>
<evidence type="ECO:0000259" key="1">
    <source>
        <dbReference type="PROSITE" id="PS50181"/>
    </source>
</evidence>
<dbReference type="InterPro" id="IPR001810">
    <property type="entry name" value="F-box_dom"/>
</dbReference>
<dbReference type="VEuPathDB" id="FungiDB:MGYG_00793"/>